<dbReference type="EMBL" id="JBHTLT010000010">
    <property type="protein sequence ID" value="MFD1203794.1"/>
    <property type="molecule type" value="Genomic_DNA"/>
</dbReference>
<reference evidence="7" key="1">
    <citation type="journal article" date="2019" name="Int. J. Syst. Evol. Microbiol.">
        <title>The Global Catalogue of Microorganisms (GCM) 10K type strain sequencing project: providing services to taxonomists for standard genome sequencing and annotation.</title>
        <authorList>
            <consortium name="The Broad Institute Genomics Platform"/>
            <consortium name="The Broad Institute Genome Sequencing Center for Infectious Disease"/>
            <person name="Wu L."/>
            <person name="Ma J."/>
        </authorList>
    </citation>
    <scope>NUCLEOTIDE SEQUENCE [LARGE SCALE GENOMIC DNA]</scope>
    <source>
        <strain evidence="7">CCUG 53915</strain>
    </source>
</reference>
<protein>
    <submittedName>
        <fullName evidence="6">Manganese efflux pump MntP family protein</fullName>
    </submittedName>
</protein>
<feature type="transmembrane region" description="Helical" evidence="5">
    <location>
        <begin position="58"/>
        <end position="77"/>
    </location>
</feature>
<organism evidence="6 7">
    <name type="scientific">Sporosarcina contaminans</name>
    <dbReference type="NCBI Taxonomy" id="633403"/>
    <lineage>
        <taxon>Bacteria</taxon>
        <taxon>Bacillati</taxon>
        <taxon>Bacillota</taxon>
        <taxon>Bacilli</taxon>
        <taxon>Bacillales</taxon>
        <taxon>Caryophanaceae</taxon>
        <taxon>Sporosarcina</taxon>
    </lineage>
</organism>
<evidence type="ECO:0000256" key="5">
    <source>
        <dbReference type="SAM" id="Phobius"/>
    </source>
</evidence>
<feature type="transmembrane region" description="Helical" evidence="5">
    <location>
        <begin position="89"/>
        <end position="112"/>
    </location>
</feature>
<sequence>MVELIAASLTTIDVVILYSLMQINSGRLMLSIWTAFLNMVFPFAGFLMGAFSAEIFSAWSHTLSGVLLACIGLHMVLQTEDGNKELIRNIHPFLLAMAVSVDTFSVSVSFGMLQLNKILFILSSGILSFIFACGALYISGGVGMKRGKHLRRLSGIALVVMGVMSCFR</sequence>
<accession>A0ABW3TVR0</accession>
<evidence type="ECO:0000256" key="2">
    <source>
        <dbReference type="ARBA" id="ARBA00022692"/>
    </source>
</evidence>
<proteinExistence type="predicted"/>
<keyword evidence="4 5" id="KW-0472">Membrane</keyword>
<gene>
    <name evidence="6" type="ORF">ACFQ38_01435</name>
</gene>
<dbReference type="RefSeq" id="WP_336822814.1">
    <property type="nucleotide sequence ID" value="NZ_JBHTLT010000010.1"/>
</dbReference>
<evidence type="ECO:0000256" key="3">
    <source>
        <dbReference type="ARBA" id="ARBA00022989"/>
    </source>
</evidence>
<keyword evidence="1" id="KW-1003">Cell membrane</keyword>
<feature type="transmembrane region" description="Helical" evidence="5">
    <location>
        <begin position="6"/>
        <end position="23"/>
    </location>
</feature>
<dbReference type="InterPro" id="IPR003810">
    <property type="entry name" value="Mntp/YtaF"/>
</dbReference>
<dbReference type="PANTHER" id="PTHR35529:SF2">
    <property type="entry name" value="SPORULATION PROTEIN YTAF-RELATED"/>
    <property type="match status" value="1"/>
</dbReference>
<dbReference type="Pfam" id="PF02659">
    <property type="entry name" value="Mntp"/>
    <property type="match status" value="1"/>
</dbReference>
<name>A0ABW3TVR0_9BACL</name>
<dbReference type="PANTHER" id="PTHR35529">
    <property type="entry name" value="MANGANESE EFFLUX PUMP MNTP-RELATED"/>
    <property type="match status" value="1"/>
</dbReference>
<evidence type="ECO:0000313" key="6">
    <source>
        <dbReference type="EMBL" id="MFD1203794.1"/>
    </source>
</evidence>
<keyword evidence="2 5" id="KW-0812">Transmembrane</keyword>
<evidence type="ECO:0000256" key="1">
    <source>
        <dbReference type="ARBA" id="ARBA00022475"/>
    </source>
</evidence>
<evidence type="ECO:0000313" key="7">
    <source>
        <dbReference type="Proteomes" id="UP001597231"/>
    </source>
</evidence>
<comment type="caution">
    <text evidence="6">The sequence shown here is derived from an EMBL/GenBank/DDBJ whole genome shotgun (WGS) entry which is preliminary data.</text>
</comment>
<keyword evidence="7" id="KW-1185">Reference proteome</keyword>
<evidence type="ECO:0000256" key="4">
    <source>
        <dbReference type="ARBA" id="ARBA00023136"/>
    </source>
</evidence>
<dbReference type="Proteomes" id="UP001597231">
    <property type="component" value="Unassembled WGS sequence"/>
</dbReference>
<feature type="transmembrane region" description="Helical" evidence="5">
    <location>
        <begin position="118"/>
        <end position="138"/>
    </location>
</feature>
<feature type="transmembrane region" description="Helical" evidence="5">
    <location>
        <begin position="30"/>
        <end position="52"/>
    </location>
</feature>
<keyword evidence="3 5" id="KW-1133">Transmembrane helix</keyword>